<evidence type="ECO:0000256" key="1">
    <source>
        <dbReference type="SAM" id="MobiDB-lite"/>
    </source>
</evidence>
<accession>A0AAE0GFN0</accession>
<keyword evidence="3" id="KW-1185">Reference proteome</keyword>
<gene>
    <name evidence="2" type="ORF">CYMTET_14769</name>
</gene>
<protein>
    <submittedName>
        <fullName evidence="2">Uncharacterized protein</fullName>
    </submittedName>
</protein>
<comment type="caution">
    <text evidence="2">The sequence shown here is derived from an EMBL/GenBank/DDBJ whole genome shotgun (WGS) entry which is preliminary data.</text>
</comment>
<evidence type="ECO:0000313" key="2">
    <source>
        <dbReference type="EMBL" id="KAK3277211.1"/>
    </source>
</evidence>
<name>A0AAE0GFN0_9CHLO</name>
<reference evidence="2 3" key="1">
    <citation type="journal article" date="2015" name="Genome Biol. Evol.">
        <title>Comparative Genomics of a Bacterivorous Green Alga Reveals Evolutionary Causalities and Consequences of Phago-Mixotrophic Mode of Nutrition.</title>
        <authorList>
            <person name="Burns J.A."/>
            <person name="Paasch A."/>
            <person name="Narechania A."/>
            <person name="Kim E."/>
        </authorList>
    </citation>
    <scope>NUCLEOTIDE SEQUENCE [LARGE SCALE GENOMIC DNA]</scope>
    <source>
        <strain evidence="2 3">PLY_AMNH</strain>
    </source>
</reference>
<proteinExistence type="predicted"/>
<organism evidence="2 3">
    <name type="scientific">Cymbomonas tetramitiformis</name>
    <dbReference type="NCBI Taxonomy" id="36881"/>
    <lineage>
        <taxon>Eukaryota</taxon>
        <taxon>Viridiplantae</taxon>
        <taxon>Chlorophyta</taxon>
        <taxon>Pyramimonadophyceae</taxon>
        <taxon>Pyramimonadales</taxon>
        <taxon>Pyramimonadaceae</taxon>
        <taxon>Cymbomonas</taxon>
    </lineage>
</organism>
<sequence>MAEAEDSDIPAINADPSTWFFDILGSYDAYSRFKIPKWLVGYDNTQTRFDQIGYFDGISRMKPDMSRYRDSENEPKQPDDEYTADNPPMVFTYPDADPIPAPAPPSLVPKVKMTPPKEFKSGMDAEVWLETVDRYFQFTYPGVPDKDLITVFLTLIQNNDRHYFQVVANQPDVTYEGMKGSEGFSSDSLVTPIKDQWLKNT</sequence>
<dbReference type="EMBL" id="LGRX02006214">
    <property type="protein sequence ID" value="KAK3277211.1"/>
    <property type="molecule type" value="Genomic_DNA"/>
</dbReference>
<evidence type="ECO:0000313" key="3">
    <source>
        <dbReference type="Proteomes" id="UP001190700"/>
    </source>
</evidence>
<feature type="region of interest" description="Disordered" evidence="1">
    <location>
        <begin position="65"/>
        <end position="84"/>
    </location>
</feature>
<feature type="compositionally biased region" description="Basic and acidic residues" evidence="1">
    <location>
        <begin position="65"/>
        <end position="79"/>
    </location>
</feature>
<dbReference type="Proteomes" id="UP001190700">
    <property type="component" value="Unassembled WGS sequence"/>
</dbReference>
<dbReference type="AlphaFoldDB" id="A0AAE0GFN0"/>